<dbReference type="PANTHER" id="PTHR33393:SF11">
    <property type="entry name" value="POLYGLUTAMINE SYNTHESIS ACCESSORY PROTEIN RV0574C-RELATED"/>
    <property type="match status" value="1"/>
</dbReference>
<dbReference type="EMBL" id="MU404352">
    <property type="protein sequence ID" value="KAI1615236.1"/>
    <property type="molecule type" value="Genomic_DNA"/>
</dbReference>
<accession>A0AAN6DZ01</accession>
<reference evidence="2" key="1">
    <citation type="journal article" date="2022" name="bioRxiv">
        <title>Deciphering the potential niche of two novel black yeast fungi from a biological soil crust based on their genomes, phenotypes, and melanin regulation.</title>
        <authorList>
            <consortium name="DOE Joint Genome Institute"/>
            <person name="Carr E.C."/>
            <person name="Barton Q."/>
            <person name="Grambo S."/>
            <person name="Sullivan M."/>
            <person name="Renfro C.M."/>
            <person name="Kuo A."/>
            <person name="Pangilinan J."/>
            <person name="Lipzen A."/>
            <person name="Keymanesh K."/>
            <person name="Savage E."/>
            <person name="Barry K."/>
            <person name="Grigoriev I.V."/>
            <person name="Riekhof W.R."/>
            <person name="Harris S.S."/>
        </authorList>
    </citation>
    <scope>NUCLEOTIDE SEQUENCE</scope>
    <source>
        <strain evidence="2">JF 03-4F</strain>
    </source>
</reference>
<dbReference type="Pfam" id="PF09587">
    <property type="entry name" value="PGA_cap"/>
    <property type="match status" value="1"/>
</dbReference>
<organism evidence="2 3">
    <name type="scientific">Exophiala viscosa</name>
    <dbReference type="NCBI Taxonomy" id="2486360"/>
    <lineage>
        <taxon>Eukaryota</taxon>
        <taxon>Fungi</taxon>
        <taxon>Dikarya</taxon>
        <taxon>Ascomycota</taxon>
        <taxon>Pezizomycotina</taxon>
        <taxon>Eurotiomycetes</taxon>
        <taxon>Chaetothyriomycetidae</taxon>
        <taxon>Chaetothyriales</taxon>
        <taxon>Herpotrichiellaceae</taxon>
        <taxon>Exophiala</taxon>
    </lineage>
</organism>
<dbReference type="PANTHER" id="PTHR33393">
    <property type="entry name" value="POLYGLUTAMINE SYNTHESIS ACCESSORY PROTEIN RV0574C-RELATED"/>
    <property type="match status" value="1"/>
</dbReference>
<gene>
    <name evidence="2" type="ORF">EDD36DRAFT_432449</name>
</gene>
<evidence type="ECO:0000259" key="1">
    <source>
        <dbReference type="SMART" id="SM00854"/>
    </source>
</evidence>
<evidence type="ECO:0000313" key="2">
    <source>
        <dbReference type="EMBL" id="KAI1615236.1"/>
    </source>
</evidence>
<protein>
    <recommendedName>
        <fullName evidence="1">Capsule synthesis protein CapA domain-containing protein</fullName>
    </recommendedName>
</protein>
<dbReference type="SMART" id="SM00854">
    <property type="entry name" value="PGA_cap"/>
    <property type="match status" value="1"/>
</dbReference>
<dbReference type="InterPro" id="IPR019079">
    <property type="entry name" value="Capsule_synth_CapA"/>
</dbReference>
<evidence type="ECO:0000313" key="3">
    <source>
        <dbReference type="Proteomes" id="UP001203852"/>
    </source>
</evidence>
<dbReference type="InterPro" id="IPR052169">
    <property type="entry name" value="CW_Biosynth-Accessory"/>
</dbReference>
<name>A0AAN6DZ01_9EURO</name>
<comment type="caution">
    <text evidence="2">The sequence shown here is derived from an EMBL/GenBank/DDBJ whole genome shotgun (WGS) entry which is preliminary data.</text>
</comment>
<sequence>MTKTTLELPSFFKSLPRNTLWLDNTIRPNMSTHASDQQGNDAQTFTLLLLGDLMIGRLIDALLPTSIARQSPESDPEDAAHTVDTYILRRSPELKSYNYLSPWGNAVDLVRRSDLVLANLETALTTTQKKWPDKVFNYRSHTANIRCLTEVGMGMGGKGYVSLANNHTLDWCKEGLLETVQTLADNHIELAGAGRTKDEAAAPGILRLREKWTVKCWSFADHPADWKRVHEFNSKQNTTLPGPSAGD</sequence>
<dbReference type="Proteomes" id="UP001203852">
    <property type="component" value="Unassembled WGS sequence"/>
</dbReference>
<feature type="domain" description="Capsule synthesis protein CapA" evidence="1">
    <location>
        <begin position="46"/>
        <end position="247"/>
    </location>
</feature>
<keyword evidence="3" id="KW-1185">Reference proteome</keyword>
<dbReference type="AlphaFoldDB" id="A0AAN6DZ01"/>
<proteinExistence type="predicted"/>